<evidence type="ECO:0000256" key="1">
    <source>
        <dbReference type="SAM" id="SignalP"/>
    </source>
</evidence>
<dbReference type="Proteomes" id="UP000236884">
    <property type="component" value="Chromosome"/>
</dbReference>
<dbReference type="AlphaFoldDB" id="A0A0S3PQA6"/>
<accession>A0A0S3PQA6</accession>
<evidence type="ECO:0000313" key="2">
    <source>
        <dbReference type="EMBL" id="BAT58067.1"/>
    </source>
</evidence>
<feature type="signal peptide" evidence="1">
    <location>
        <begin position="1"/>
        <end position="21"/>
    </location>
</feature>
<feature type="chain" id="PRO_5006615510" evidence="1">
    <location>
        <begin position="22"/>
        <end position="144"/>
    </location>
</feature>
<evidence type="ECO:0000313" key="3">
    <source>
        <dbReference type="Proteomes" id="UP000236884"/>
    </source>
</evidence>
<name>A0A0S3PQA6_9BRAD</name>
<protein>
    <submittedName>
        <fullName evidence="2">Uncharacterized protein</fullName>
    </submittedName>
</protein>
<proteinExistence type="predicted"/>
<dbReference type="EMBL" id="AP014946">
    <property type="protein sequence ID" value="BAT58067.1"/>
    <property type="molecule type" value="Genomic_DNA"/>
</dbReference>
<organism evidence="2 3">
    <name type="scientific">Variibacter gotjawalensis</name>
    <dbReference type="NCBI Taxonomy" id="1333996"/>
    <lineage>
        <taxon>Bacteria</taxon>
        <taxon>Pseudomonadati</taxon>
        <taxon>Pseudomonadota</taxon>
        <taxon>Alphaproteobacteria</taxon>
        <taxon>Hyphomicrobiales</taxon>
        <taxon>Nitrobacteraceae</taxon>
        <taxon>Variibacter</taxon>
    </lineage>
</organism>
<gene>
    <name evidence="2" type="ORF">GJW-30_1_00581</name>
</gene>
<dbReference type="RefSeq" id="WP_096351430.1">
    <property type="nucleotide sequence ID" value="NZ_AP014946.1"/>
</dbReference>
<dbReference type="KEGG" id="vgo:GJW-30_1_00581"/>
<reference evidence="2 3" key="1">
    <citation type="submission" date="2015-08" db="EMBL/GenBank/DDBJ databases">
        <title>Investigation of the bacterial diversity of lava forest soil.</title>
        <authorList>
            <person name="Lee J.S."/>
        </authorList>
    </citation>
    <scope>NUCLEOTIDE SEQUENCE [LARGE SCALE GENOMIC DNA]</scope>
    <source>
        <strain evidence="2 3">GJW-30</strain>
    </source>
</reference>
<keyword evidence="3" id="KW-1185">Reference proteome</keyword>
<keyword evidence="1" id="KW-0732">Signal</keyword>
<sequence>MVARATIVKFLVAFAALVVLAFPNDARAHGGHDHAPLVLKSSAPVHAPASIVKRLMNTDALIAITAEVDEIYAVSVSARADDTHDCAERGCDNPFQYGSVGTALAASYPLVLTDHAQSALVTAHIDAPAGILSVYDGPPPKVLA</sequence>